<evidence type="ECO:0000313" key="3">
    <source>
        <dbReference type="Proteomes" id="UP000184188"/>
    </source>
</evidence>
<sequence>MRYLLFASLPTAQAAANGTITGYINISKWGETGMAIRARSRKECLVNLSVALQAVSVLDSAEYNGAAGALSLLPTAGALLGSPTREMWLVFQLMPIAGLLSMFLSLGGNLTPSHVGDYTDIFQQRRFPRNTEDGTPDDTSDSVRFARQVKKRAEDDTGGGSYARVWIGIFLQVCLIATLLIAMYYCQRGAVITWWCHAWGWMYFWYFLVTATSIMDNIFAAPFSQNYTMRVCKAPSNLHLSDTASRVIPRTSNRDSKSYPSALDRLEAGINTHNRVMISPDSPSTMSRTCFYAVISVQGVSRLRALMQTVARAATVTVYAFGTALFASATLLPISVALMVLSLVLGVGILGRVVAMWIAAEMNAQNAPICHAVVASRDAAAEYIQRIMEEEGLMVEMEGHLIVNGVCLLRRNRWMSWSRYIGLLARPFDLVSFAKS</sequence>
<keyword evidence="1" id="KW-0472">Membrane</keyword>
<keyword evidence="1" id="KW-0812">Transmembrane</keyword>
<proteinExistence type="predicted"/>
<feature type="transmembrane region" description="Helical" evidence="1">
    <location>
        <begin position="87"/>
        <end position="106"/>
    </location>
</feature>
<dbReference type="STRING" id="1073090.A0A1L9SI39"/>
<evidence type="ECO:0000256" key="1">
    <source>
        <dbReference type="SAM" id="Phobius"/>
    </source>
</evidence>
<accession>A0A1L9SI39</accession>
<feature type="transmembrane region" description="Helical" evidence="1">
    <location>
        <begin position="310"/>
        <end position="332"/>
    </location>
</feature>
<protein>
    <submittedName>
        <fullName evidence="2">Uncharacterized protein</fullName>
    </submittedName>
</protein>
<dbReference type="EMBL" id="KV878342">
    <property type="protein sequence ID" value="OJJ46797.1"/>
    <property type="molecule type" value="Genomic_DNA"/>
</dbReference>
<dbReference type="GeneID" id="34615844"/>
<dbReference type="Proteomes" id="UP000184188">
    <property type="component" value="Unassembled WGS sequence"/>
</dbReference>
<name>A0A1L9SI39_9EURO</name>
<gene>
    <name evidence="2" type="ORF">ASPZODRAFT_66535</name>
</gene>
<dbReference type="RefSeq" id="XP_022581307.1">
    <property type="nucleotide sequence ID" value="XM_022729380.1"/>
</dbReference>
<keyword evidence="3" id="KW-1185">Reference proteome</keyword>
<feature type="transmembrane region" description="Helical" evidence="1">
    <location>
        <begin position="165"/>
        <end position="184"/>
    </location>
</feature>
<dbReference type="AlphaFoldDB" id="A0A1L9SI39"/>
<evidence type="ECO:0000313" key="2">
    <source>
        <dbReference type="EMBL" id="OJJ46797.1"/>
    </source>
</evidence>
<feature type="transmembrane region" description="Helical" evidence="1">
    <location>
        <begin position="338"/>
        <end position="359"/>
    </location>
</feature>
<dbReference type="OrthoDB" id="5382699at2759"/>
<dbReference type="VEuPathDB" id="FungiDB:ASPZODRAFT_66535"/>
<feature type="transmembrane region" description="Helical" evidence="1">
    <location>
        <begin position="204"/>
        <end position="223"/>
    </location>
</feature>
<reference evidence="3" key="1">
    <citation type="journal article" date="2017" name="Genome Biol.">
        <title>Comparative genomics reveals high biological diversity and specific adaptations in the industrially and medically important fungal genus Aspergillus.</title>
        <authorList>
            <person name="de Vries R.P."/>
            <person name="Riley R."/>
            <person name="Wiebenga A."/>
            <person name="Aguilar-Osorio G."/>
            <person name="Amillis S."/>
            <person name="Uchima C.A."/>
            <person name="Anderluh G."/>
            <person name="Asadollahi M."/>
            <person name="Askin M."/>
            <person name="Barry K."/>
            <person name="Battaglia E."/>
            <person name="Bayram O."/>
            <person name="Benocci T."/>
            <person name="Braus-Stromeyer S.A."/>
            <person name="Caldana C."/>
            <person name="Canovas D."/>
            <person name="Cerqueira G.C."/>
            <person name="Chen F."/>
            <person name="Chen W."/>
            <person name="Choi C."/>
            <person name="Clum A."/>
            <person name="Dos Santos R.A."/>
            <person name="Damasio A.R."/>
            <person name="Diallinas G."/>
            <person name="Emri T."/>
            <person name="Fekete E."/>
            <person name="Flipphi M."/>
            <person name="Freyberg S."/>
            <person name="Gallo A."/>
            <person name="Gournas C."/>
            <person name="Habgood R."/>
            <person name="Hainaut M."/>
            <person name="Harispe M.L."/>
            <person name="Henrissat B."/>
            <person name="Hilden K.S."/>
            <person name="Hope R."/>
            <person name="Hossain A."/>
            <person name="Karabika E."/>
            <person name="Karaffa L."/>
            <person name="Karanyi Z."/>
            <person name="Krasevec N."/>
            <person name="Kuo A."/>
            <person name="Kusch H."/>
            <person name="LaButti K."/>
            <person name="Lagendijk E.L."/>
            <person name="Lapidus A."/>
            <person name="Levasseur A."/>
            <person name="Lindquist E."/>
            <person name="Lipzen A."/>
            <person name="Logrieco A.F."/>
            <person name="MacCabe A."/>
            <person name="Maekelae M.R."/>
            <person name="Malavazi I."/>
            <person name="Melin P."/>
            <person name="Meyer V."/>
            <person name="Mielnichuk N."/>
            <person name="Miskei M."/>
            <person name="Molnar A.P."/>
            <person name="Mule G."/>
            <person name="Ngan C.Y."/>
            <person name="Orejas M."/>
            <person name="Orosz E."/>
            <person name="Ouedraogo J.P."/>
            <person name="Overkamp K.M."/>
            <person name="Park H.-S."/>
            <person name="Perrone G."/>
            <person name="Piumi F."/>
            <person name="Punt P.J."/>
            <person name="Ram A.F."/>
            <person name="Ramon A."/>
            <person name="Rauscher S."/>
            <person name="Record E."/>
            <person name="Riano-Pachon D.M."/>
            <person name="Robert V."/>
            <person name="Roehrig J."/>
            <person name="Ruller R."/>
            <person name="Salamov A."/>
            <person name="Salih N.S."/>
            <person name="Samson R.A."/>
            <person name="Sandor E."/>
            <person name="Sanguinetti M."/>
            <person name="Schuetze T."/>
            <person name="Sepcic K."/>
            <person name="Shelest E."/>
            <person name="Sherlock G."/>
            <person name="Sophianopoulou V."/>
            <person name="Squina F.M."/>
            <person name="Sun H."/>
            <person name="Susca A."/>
            <person name="Todd R.B."/>
            <person name="Tsang A."/>
            <person name="Unkles S.E."/>
            <person name="van de Wiele N."/>
            <person name="van Rossen-Uffink D."/>
            <person name="Oliveira J.V."/>
            <person name="Vesth T.C."/>
            <person name="Visser J."/>
            <person name="Yu J.-H."/>
            <person name="Zhou M."/>
            <person name="Andersen M.R."/>
            <person name="Archer D.B."/>
            <person name="Baker S.E."/>
            <person name="Benoit I."/>
            <person name="Brakhage A.A."/>
            <person name="Braus G.H."/>
            <person name="Fischer R."/>
            <person name="Frisvad J.C."/>
            <person name="Goldman G.H."/>
            <person name="Houbraken J."/>
            <person name="Oakley B."/>
            <person name="Pocsi I."/>
            <person name="Scazzocchio C."/>
            <person name="Seiboth B."/>
            <person name="vanKuyk P.A."/>
            <person name="Wortman J."/>
            <person name="Dyer P.S."/>
            <person name="Grigoriev I.V."/>
        </authorList>
    </citation>
    <scope>NUCLEOTIDE SEQUENCE [LARGE SCALE GENOMIC DNA]</scope>
    <source>
        <strain evidence="3">CBS 506.65</strain>
    </source>
</reference>
<organism evidence="2 3">
    <name type="scientific">Penicilliopsis zonata CBS 506.65</name>
    <dbReference type="NCBI Taxonomy" id="1073090"/>
    <lineage>
        <taxon>Eukaryota</taxon>
        <taxon>Fungi</taxon>
        <taxon>Dikarya</taxon>
        <taxon>Ascomycota</taxon>
        <taxon>Pezizomycotina</taxon>
        <taxon>Eurotiomycetes</taxon>
        <taxon>Eurotiomycetidae</taxon>
        <taxon>Eurotiales</taxon>
        <taxon>Aspergillaceae</taxon>
        <taxon>Penicilliopsis</taxon>
    </lineage>
</organism>
<keyword evidence="1" id="KW-1133">Transmembrane helix</keyword>